<reference evidence="5 6" key="1">
    <citation type="submission" date="2023-01" db="EMBL/GenBank/DDBJ databases">
        <title>Analysis of 21 Apiospora genomes using comparative genomics revels a genus with tremendous synthesis potential of carbohydrate active enzymes and secondary metabolites.</title>
        <authorList>
            <person name="Sorensen T."/>
        </authorList>
    </citation>
    <scope>NUCLEOTIDE SEQUENCE [LARGE SCALE GENOMIC DNA]</scope>
    <source>
        <strain evidence="5 6">CBS 33761</strain>
    </source>
</reference>
<sequence>MADVEMSVDIAPGYNPLTARAEYTKYLNMDASRNSFISSLIQHLDDCTAKIQGLEDNIKTLNEKSQKDDFTLSEFKTEAKSPLERLHALEKEAATLREENKELGRYLNDDYIDNPFVAVVVDGDGAIFTDELLKDPALAAEKLKAAIRAQLLEMHSLPIGIPIMVRIYANLHGLAKTVAANMIINYNDVVEFPSRFNFECDYFDFVDVGQSKEAANSKIRSRSEFKRFGLPIKSFPNVFRTDMLQSPGAFKRRRESQEQPAPPLQMDQYRTGSDAALEKKDSYPIPVGMGSPTQTATTVRELLQDKRRNRIFYNRSHVRIDRILKHPGDLNEPHQISLERKKNGRKGFCNDYYLVGRCKRGAGCDLIHDVTLDDKETGVLRWLACTRYRCFKGGNCRDFYCYFPHTCPIPKYECRRECGFKVHLDIRPDSDDRKPKYALIEGHNMNGMGEEEEIELPN</sequence>
<dbReference type="Pfam" id="PF25540">
    <property type="entry name" value="DUF7923"/>
    <property type="match status" value="1"/>
</dbReference>
<feature type="zinc finger region" description="C3H1-type" evidence="1">
    <location>
        <begin position="343"/>
        <end position="371"/>
    </location>
</feature>
<evidence type="ECO:0000313" key="6">
    <source>
        <dbReference type="Proteomes" id="UP001444661"/>
    </source>
</evidence>
<dbReference type="PANTHER" id="PTHR37543:SF1">
    <property type="entry name" value="CCCH ZINC FINGER DNA BINDING PROTEIN (AFU_ORTHOLOGUE AFUA_5G12760)"/>
    <property type="match status" value="1"/>
</dbReference>
<name>A0ABR1T150_9PEZI</name>
<dbReference type="PROSITE" id="PS50103">
    <property type="entry name" value="ZF_C3H1"/>
    <property type="match status" value="1"/>
</dbReference>
<dbReference type="PANTHER" id="PTHR37543">
    <property type="entry name" value="CCCH ZINC FINGER DNA BINDING PROTEIN (AFU_ORTHOLOGUE AFUA_5G12760)"/>
    <property type="match status" value="1"/>
</dbReference>
<evidence type="ECO:0000256" key="2">
    <source>
        <dbReference type="SAM" id="Coils"/>
    </source>
</evidence>
<evidence type="ECO:0000313" key="5">
    <source>
        <dbReference type="EMBL" id="KAK8040162.1"/>
    </source>
</evidence>
<accession>A0ABR1T150</accession>
<keyword evidence="1" id="KW-0479">Metal-binding</keyword>
<dbReference type="InterPro" id="IPR000571">
    <property type="entry name" value="Znf_CCCH"/>
</dbReference>
<keyword evidence="1" id="KW-0862">Zinc</keyword>
<gene>
    <name evidence="5" type="ORF">PG993_008573</name>
</gene>
<organism evidence="5 6">
    <name type="scientific">Apiospora rasikravindrae</name>
    <dbReference type="NCBI Taxonomy" id="990691"/>
    <lineage>
        <taxon>Eukaryota</taxon>
        <taxon>Fungi</taxon>
        <taxon>Dikarya</taxon>
        <taxon>Ascomycota</taxon>
        <taxon>Pezizomycotina</taxon>
        <taxon>Sordariomycetes</taxon>
        <taxon>Xylariomycetidae</taxon>
        <taxon>Amphisphaeriales</taxon>
        <taxon>Apiosporaceae</taxon>
        <taxon>Apiospora</taxon>
    </lineage>
</organism>
<proteinExistence type="predicted"/>
<evidence type="ECO:0000259" key="4">
    <source>
        <dbReference type="PROSITE" id="PS50103"/>
    </source>
</evidence>
<keyword evidence="1" id="KW-0863">Zinc-finger</keyword>
<keyword evidence="2" id="KW-0175">Coiled coil</keyword>
<dbReference type="EMBL" id="JAQQWK010000006">
    <property type="protein sequence ID" value="KAK8040162.1"/>
    <property type="molecule type" value="Genomic_DNA"/>
</dbReference>
<keyword evidence="6" id="KW-1185">Reference proteome</keyword>
<dbReference type="Proteomes" id="UP001444661">
    <property type="component" value="Unassembled WGS sequence"/>
</dbReference>
<evidence type="ECO:0000256" key="1">
    <source>
        <dbReference type="PROSITE-ProRule" id="PRU00723"/>
    </source>
</evidence>
<evidence type="ECO:0000256" key="3">
    <source>
        <dbReference type="SAM" id="MobiDB-lite"/>
    </source>
</evidence>
<protein>
    <recommendedName>
        <fullName evidence="4">C3H1-type domain-containing protein</fullName>
    </recommendedName>
</protein>
<feature type="coiled-coil region" evidence="2">
    <location>
        <begin position="37"/>
        <end position="106"/>
    </location>
</feature>
<feature type="region of interest" description="Disordered" evidence="3">
    <location>
        <begin position="249"/>
        <end position="268"/>
    </location>
</feature>
<comment type="caution">
    <text evidence="5">The sequence shown here is derived from an EMBL/GenBank/DDBJ whole genome shotgun (WGS) entry which is preliminary data.</text>
</comment>
<feature type="domain" description="C3H1-type" evidence="4">
    <location>
        <begin position="343"/>
        <end position="371"/>
    </location>
</feature>
<dbReference type="InterPro" id="IPR057683">
    <property type="entry name" value="DUF7923"/>
</dbReference>